<dbReference type="Gene3D" id="1.20.59.10">
    <property type="entry name" value="Chorismate mutase"/>
    <property type="match status" value="1"/>
</dbReference>
<dbReference type="InterPro" id="IPR036263">
    <property type="entry name" value="Chorismate_II_sf"/>
</dbReference>
<protein>
    <submittedName>
        <fullName evidence="3">Chorismate mutase</fullName>
        <ecNumber evidence="3">5.4.99.5</ecNumber>
    </submittedName>
</protein>
<dbReference type="NCBIfam" id="NF005894">
    <property type="entry name" value="PRK07857.1"/>
    <property type="match status" value="1"/>
</dbReference>
<sequence>MNTTEDEATAVIADARTRIDDLDARIAELVRERITVSEQIQRTRIAAGGRRVHLSRELEILRRYREALGRPGTQLAMTLLELCRGRGTSER</sequence>
<feature type="domain" description="Chorismate mutase" evidence="2">
    <location>
        <begin position="6"/>
        <end position="91"/>
    </location>
</feature>
<dbReference type="SUPFAM" id="SSF48600">
    <property type="entry name" value="Chorismate mutase II"/>
    <property type="match status" value="1"/>
</dbReference>
<dbReference type="SMART" id="SM00830">
    <property type="entry name" value="CM_2"/>
    <property type="match status" value="1"/>
</dbReference>
<gene>
    <name evidence="3" type="ORF">RM590_26730</name>
</gene>
<comment type="caution">
    <text evidence="3">The sequence shown here is derived from an EMBL/GenBank/DDBJ whole genome shotgun (WGS) entry which is preliminary data.</text>
</comment>
<keyword evidence="4" id="KW-1185">Reference proteome</keyword>
<dbReference type="InterPro" id="IPR010958">
    <property type="entry name" value="Chorismate_mutase_highGC-bac"/>
</dbReference>
<reference evidence="4" key="1">
    <citation type="submission" date="2023-07" db="EMBL/GenBank/DDBJ databases">
        <title>30 novel species of actinomycetes from the DSMZ collection.</title>
        <authorList>
            <person name="Nouioui I."/>
        </authorList>
    </citation>
    <scope>NUCLEOTIDE SEQUENCE [LARGE SCALE GENOMIC DNA]</scope>
    <source>
        <strain evidence="4">DSM 44938</strain>
    </source>
</reference>
<dbReference type="InterPro" id="IPR002701">
    <property type="entry name" value="CM_II_prokaryot"/>
</dbReference>
<keyword evidence="1" id="KW-0175">Coiled coil</keyword>
<dbReference type="RefSeq" id="WP_311707277.1">
    <property type="nucleotide sequence ID" value="NZ_JAVREL010000018.1"/>
</dbReference>
<feature type="coiled-coil region" evidence="1">
    <location>
        <begin position="12"/>
        <end position="39"/>
    </location>
</feature>
<dbReference type="InterPro" id="IPR036979">
    <property type="entry name" value="CM_dom_sf"/>
</dbReference>
<dbReference type="Pfam" id="PF01817">
    <property type="entry name" value="CM_2"/>
    <property type="match status" value="1"/>
</dbReference>
<dbReference type="PROSITE" id="PS51168">
    <property type="entry name" value="CHORISMATE_MUT_2"/>
    <property type="match status" value="1"/>
</dbReference>
<dbReference type="NCBIfam" id="TIGR01808">
    <property type="entry name" value="CM_M_hiGC-arch"/>
    <property type="match status" value="1"/>
</dbReference>
<keyword evidence="3" id="KW-0413">Isomerase</keyword>
<evidence type="ECO:0000256" key="1">
    <source>
        <dbReference type="SAM" id="Coils"/>
    </source>
</evidence>
<proteinExistence type="predicted"/>
<evidence type="ECO:0000313" key="4">
    <source>
        <dbReference type="Proteomes" id="UP001183246"/>
    </source>
</evidence>
<dbReference type="EMBL" id="JAVREL010000018">
    <property type="protein sequence ID" value="MDT0346156.1"/>
    <property type="molecule type" value="Genomic_DNA"/>
</dbReference>
<evidence type="ECO:0000259" key="2">
    <source>
        <dbReference type="PROSITE" id="PS51168"/>
    </source>
</evidence>
<dbReference type="GO" id="GO:0004106">
    <property type="term" value="F:chorismate mutase activity"/>
    <property type="evidence" value="ECO:0007669"/>
    <property type="project" value="UniProtKB-EC"/>
</dbReference>
<dbReference type="EC" id="5.4.99.5" evidence="3"/>
<evidence type="ECO:0000313" key="3">
    <source>
        <dbReference type="EMBL" id="MDT0346156.1"/>
    </source>
</evidence>
<dbReference type="Proteomes" id="UP001183246">
    <property type="component" value="Unassembled WGS sequence"/>
</dbReference>
<name>A0ABU2MXE1_9ACTN</name>
<organism evidence="3 4">
    <name type="scientific">Streptomyces litchfieldiae</name>
    <dbReference type="NCBI Taxonomy" id="3075543"/>
    <lineage>
        <taxon>Bacteria</taxon>
        <taxon>Bacillati</taxon>
        <taxon>Actinomycetota</taxon>
        <taxon>Actinomycetes</taxon>
        <taxon>Kitasatosporales</taxon>
        <taxon>Streptomycetaceae</taxon>
        <taxon>Streptomyces</taxon>
    </lineage>
</organism>
<accession>A0ABU2MXE1</accession>